<dbReference type="InterPro" id="IPR020846">
    <property type="entry name" value="MFS_dom"/>
</dbReference>
<dbReference type="SUPFAM" id="SSF103473">
    <property type="entry name" value="MFS general substrate transporter"/>
    <property type="match status" value="1"/>
</dbReference>
<feature type="transmembrane region" description="Helical" evidence="8">
    <location>
        <begin position="322"/>
        <end position="342"/>
    </location>
</feature>
<evidence type="ECO:0000256" key="8">
    <source>
        <dbReference type="SAM" id="Phobius"/>
    </source>
</evidence>
<dbReference type="HOGENOM" id="CLU_001265_0_1_1"/>
<comment type="caution">
    <text evidence="10">The sequence shown here is derived from an EMBL/GenBank/DDBJ whole genome shotgun (WGS) entry which is preliminary data.</text>
</comment>
<organism evidence="10 11">
    <name type="scientific">Pseudallescheria apiosperma</name>
    <name type="common">Scedosporium apiospermum</name>
    <dbReference type="NCBI Taxonomy" id="563466"/>
    <lineage>
        <taxon>Eukaryota</taxon>
        <taxon>Fungi</taxon>
        <taxon>Dikarya</taxon>
        <taxon>Ascomycota</taxon>
        <taxon>Pezizomycotina</taxon>
        <taxon>Sordariomycetes</taxon>
        <taxon>Hypocreomycetidae</taxon>
        <taxon>Microascales</taxon>
        <taxon>Microascaceae</taxon>
        <taxon>Scedosporium</taxon>
    </lineage>
</organism>
<accession>A0A084G580</accession>
<evidence type="ECO:0000256" key="2">
    <source>
        <dbReference type="ARBA" id="ARBA00022448"/>
    </source>
</evidence>
<evidence type="ECO:0000256" key="1">
    <source>
        <dbReference type="ARBA" id="ARBA00004141"/>
    </source>
</evidence>
<feature type="transmembrane region" description="Helical" evidence="8">
    <location>
        <begin position="205"/>
        <end position="225"/>
    </location>
</feature>
<feature type="transmembrane region" description="Helical" evidence="8">
    <location>
        <begin position="111"/>
        <end position="129"/>
    </location>
</feature>
<keyword evidence="11" id="KW-1185">Reference proteome</keyword>
<reference evidence="10 11" key="1">
    <citation type="journal article" date="2014" name="Genome Announc.">
        <title>Draft genome sequence of the pathogenic fungus Scedosporium apiospermum.</title>
        <authorList>
            <person name="Vandeputte P."/>
            <person name="Ghamrawi S."/>
            <person name="Rechenmann M."/>
            <person name="Iltis A."/>
            <person name="Giraud S."/>
            <person name="Fleury M."/>
            <person name="Thornton C."/>
            <person name="Delhaes L."/>
            <person name="Meyer W."/>
            <person name="Papon N."/>
            <person name="Bouchara J.P."/>
        </authorList>
    </citation>
    <scope>NUCLEOTIDE SEQUENCE [LARGE SCALE GENOMIC DNA]</scope>
    <source>
        <strain evidence="10 11">IHEM 14462</strain>
    </source>
</reference>
<dbReference type="EMBL" id="JOWA01000099">
    <property type="protein sequence ID" value="KEZ42492.1"/>
    <property type="molecule type" value="Genomic_DNA"/>
</dbReference>
<dbReference type="PANTHER" id="PTHR43791:SF32">
    <property type="entry name" value="MAJOR FACILITATOR SUPERFAMILY (MFS) PROFILE DOMAIN-CONTAINING PROTEIN"/>
    <property type="match status" value="1"/>
</dbReference>
<keyword evidence="4 8" id="KW-1133">Transmembrane helix</keyword>
<dbReference type="GeneID" id="27724775"/>
<feature type="transmembrane region" description="Helical" evidence="8">
    <location>
        <begin position="293"/>
        <end position="315"/>
    </location>
</feature>
<dbReference type="FunFam" id="1.20.1250.20:FF:000065">
    <property type="entry name" value="Putative MFS pantothenate transporter"/>
    <property type="match status" value="1"/>
</dbReference>
<dbReference type="GO" id="GO:0016020">
    <property type="term" value="C:membrane"/>
    <property type="evidence" value="ECO:0007669"/>
    <property type="project" value="UniProtKB-SubCell"/>
</dbReference>
<dbReference type="Pfam" id="PF07690">
    <property type="entry name" value="MFS_1"/>
    <property type="match status" value="1"/>
</dbReference>
<dbReference type="AlphaFoldDB" id="A0A084G580"/>
<gene>
    <name evidence="10" type="ORF">SAPIO_CDS5703</name>
</gene>
<comment type="subcellular location">
    <subcellularLocation>
        <location evidence="1">Membrane</location>
        <topology evidence="1">Multi-pass membrane protein</topology>
    </subcellularLocation>
</comment>
<feature type="transmembrane region" description="Helical" evidence="8">
    <location>
        <begin position="136"/>
        <end position="158"/>
    </location>
</feature>
<keyword evidence="2" id="KW-0813">Transport</keyword>
<dbReference type="Gene3D" id="1.20.1250.20">
    <property type="entry name" value="MFS general substrate transporter like domains"/>
    <property type="match status" value="2"/>
</dbReference>
<feature type="transmembrane region" description="Helical" evidence="8">
    <location>
        <begin position="170"/>
        <end position="193"/>
    </location>
</feature>
<feature type="compositionally biased region" description="Basic and acidic residues" evidence="7">
    <location>
        <begin position="1"/>
        <end position="10"/>
    </location>
</feature>
<evidence type="ECO:0000256" key="4">
    <source>
        <dbReference type="ARBA" id="ARBA00022989"/>
    </source>
</evidence>
<dbReference type="PROSITE" id="PS50850">
    <property type="entry name" value="MFS"/>
    <property type="match status" value="1"/>
</dbReference>
<evidence type="ECO:0000313" key="11">
    <source>
        <dbReference type="Proteomes" id="UP000028545"/>
    </source>
</evidence>
<feature type="transmembrane region" description="Helical" evidence="8">
    <location>
        <begin position="348"/>
        <end position="369"/>
    </location>
</feature>
<dbReference type="OrthoDB" id="2985014at2759"/>
<name>A0A084G580_PSEDA</name>
<dbReference type="VEuPathDB" id="FungiDB:SAPIO_CDS5703"/>
<comment type="similarity">
    <text evidence="6">Belongs to the major facilitator superfamily. Allantoate permease family.</text>
</comment>
<evidence type="ECO:0000256" key="3">
    <source>
        <dbReference type="ARBA" id="ARBA00022692"/>
    </source>
</evidence>
<feature type="transmembrane region" description="Helical" evidence="8">
    <location>
        <begin position="414"/>
        <end position="432"/>
    </location>
</feature>
<evidence type="ECO:0000259" key="9">
    <source>
        <dbReference type="PROSITE" id="PS50850"/>
    </source>
</evidence>
<protein>
    <recommendedName>
        <fullName evidence="9">Major facilitator superfamily (MFS) profile domain-containing protein</fullName>
    </recommendedName>
</protein>
<dbReference type="InterPro" id="IPR011701">
    <property type="entry name" value="MFS"/>
</dbReference>
<dbReference type="PANTHER" id="PTHR43791">
    <property type="entry name" value="PERMEASE-RELATED"/>
    <property type="match status" value="1"/>
</dbReference>
<sequence>MSDDQKEKIGGYDAPGQQSITAGTEVDWLDEEEKRARRKVDSSVLPLLFLGLLVFQLDRMNLASALTDGFAKNIGVDQTTINLGNQLMFMGIVVFEIPCNMLLQKIGPRKWIPGQIFLFGIVATLQVFVKNRKGFLVSRLMLGFAEAGYIPGAAYTLSTWYKKRELAKRIAVFFFGMFAGNAISPILASGILQLSGKRGIKGWKWLFLIEGIFTIIVGALLLFVLPGSPDTPKPLLSPGLIRFTEDDRKILQQRLEHDDKEKRQGAQGMQIPLKVVWKTVSHYRRWPHFVSTFAVFSTWSPLTTYTPSIIMALGFNRTEANALAAVGASLALVVVFIFAYISDRTNQRGFSVVGAHLCYLVVLIVARSVHPHVGKWSRWGLWTSVNAFAVGYHPVHNSWVQLNCRDPRERSISVAMWVMSAISGLMVGTQYFRAGDVPLLESTYIIISVLARGNTILKMEKNL</sequence>
<keyword evidence="5 8" id="KW-0472">Membrane</keyword>
<feature type="transmembrane region" description="Helical" evidence="8">
    <location>
        <begin position="40"/>
        <end position="57"/>
    </location>
</feature>
<evidence type="ECO:0000256" key="6">
    <source>
        <dbReference type="ARBA" id="ARBA00037968"/>
    </source>
</evidence>
<evidence type="ECO:0000256" key="5">
    <source>
        <dbReference type="ARBA" id="ARBA00023136"/>
    </source>
</evidence>
<dbReference type="Proteomes" id="UP000028545">
    <property type="component" value="Unassembled WGS sequence"/>
</dbReference>
<dbReference type="InterPro" id="IPR036259">
    <property type="entry name" value="MFS_trans_sf"/>
</dbReference>
<dbReference type="GO" id="GO:0022857">
    <property type="term" value="F:transmembrane transporter activity"/>
    <property type="evidence" value="ECO:0007669"/>
    <property type="project" value="InterPro"/>
</dbReference>
<feature type="region of interest" description="Disordered" evidence="7">
    <location>
        <begin position="1"/>
        <end position="24"/>
    </location>
</feature>
<dbReference type="RefSeq" id="XP_016642291.1">
    <property type="nucleotide sequence ID" value="XM_016787976.1"/>
</dbReference>
<evidence type="ECO:0000256" key="7">
    <source>
        <dbReference type="SAM" id="MobiDB-lite"/>
    </source>
</evidence>
<feature type="domain" description="Major facilitator superfamily (MFS) profile" evidence="9">
    <location>
        <begin position="44"/>
        <end position="463"/>
    </location>
</feature>
<dbReference type="OMA" id="FVVFSTW"/>
<dbReference type="KEGG" id="sapo:SAPIO_CDS5703"/>
<evidence type="ECO:0000313" key="10">
    <source>
        <dbReference type="EMBL" id="KEZ42492.1"/>
    </source>
</evidence>
<keyword evidence="3 8" id="KW-0812">Transmembrane</keyword>
<proteinExistence type="inferred from homology"/>